<dbReference type="Proteomes" id="UP000515591">
    <property type="component" value="Chromosome"/>
</dbReference>
<evidence type="ECO:0008006" key="3">
    <source>
        <dbReference type="Google" id="ProtNLM"/>
    </source>
</evidence>
<gene>
    <name evidence="1" type="ORF">WP8S17C03_29820</name>
</gene>
<proteinExistence type="predicted"/>
<organism evidence="1 2">
    <name type="scientific">Metapseudomonas otitidis</name>
    <dbReference type="NCBI Taxonomy" id="319939"/>
    <lineage>
        <taxon>Bacteria</taxon>
        <taxon>Pseudomonadati</taxon>
        <taxon>Pseudomonadota</taxon>
        <taxon>Gammaproteobacteria</taxon>
        <taxon>Pseudomonadales</taxon>
        <taxon>Pseudomonadaceae</taxon>
        <taxon>Metapseudomonas</taxon>
    </lineage>
</organism>
<protein>
    <recommendedName>
        <fullName evidence="3">WGR domain-containing protein</fullName>
    </recommendedName>
</protein>
<reference evidence="1 2" key="1">
    <citation type="submission" date="2019-12" db="EMBL/GenBank/DDBJ databases">
        <title>complete genome sequences of Pseudomonas otitidis str. WP8-S17-CRE-03 isolated from wastewater treatment plant effluent.</title>
        <authorList>
            <person name="Sekizuka T."/>
            <person name="Itokawa K."/>
            <person name="Yatsu K."/>
            <person name="Inamine Y."/>
            <person name="Kuroda M."/>
        </authorList>
    </citation>
    <scope>NUCLEOTIDE SEQUENCE [LARGE SCALE GENOMIC DNA]</scope>
    <source>
        <strain evidence="1 2">WP8-S17-CRE-03</strain>
    </source>
</reference>
<sequence>MGIEKGKAFQQRDIYIDYDFEDVMFRWDHRQGQVFVKFYGQSESVEPVPQDSRLYNEALRFGEEITREAYEAGKPRE</sequence>
<evidence type="ECO:0000313" key="2">
    <source>
        <dbReference type="Proteomes" id="UP000515591"/>
    </source>
</evidence>
<dbReference type="InterPro" id="IPR056206">
    <property type="entry name" value="Tis1_ImmP"/>
</dbReference>
<accession>A0A6S5RPQ5</accession>
<name>A0A6S5RPQ5_9GAMM</name>
<evidence type="ECO:0000313" key="1">
    <source>
        <dbReference type="EMBL" id="BBT16933.1"/>
    </source>
</evidence>
<dbReference type="AlphaFoldDB" id="A0A6S5RPQ5"/>
<dbReference type="Pfam" id="PF24154">
    <property type="entry name" value="Tis1_ImmP"/>
    <property type="match status" value="1"/>
</dbReference>
<dbReference type="EMBL" id="AP022213">
    <property type="protein sequence ID" value="BBT16933.1"/>
    <property type="molecule type" value="Genomic_DNA"/>
</dbReference>
<dbReference type="RefSeq" id="WP_044407556.1">
    <property type="nucleotide sequence ID" value="NZ_AP022213.1"/>
</dbReference>